<accession>A0A8H4W4Q1</accession>
<proteinExistence type="predicted"/>
<evidence type="ECO:0000259" key="1">
    <source>
        <dbReference type="Pfam" id="PF13358"/>
    </source>
</evidence>
<reference evidence="2 3" key="1">
    <citation type="submission" date="2020-03" db="EMBL/GenBank/DDBJ databases">
        <title>Draft Genome Sequence of Cudoniella acicularis.</title>
        <authorList>
            <person name="Buettner E."/>
            <person name="Kellner H."/>
        </authorList>
    </citation>
    <scope>NUCLEOTIDE SEQUENCE [LARGE SCALE GENOMIC DNA]</scope>
    <source>
        <strain evidence="2 3">DSM 108380</strain>
    </source>
</reference>
<dbReference type="InterPro" id="IPR038717">
    <property type="entry name" value="Tc1-like_DDE_dom"/>
</dbReference>
<keyword evidence="3" id="KW-1185">Reference proteome</keyword>
<protein>
    <recommendedName>
        <fullName evidence="1">Tc1-like transposase DDE domain-containing protein</fullName>
    </recommendedName>
</protein>
<name>A0A8H4W4Q1_9HELO</name>
<sequence length="290" mass="33870">MRKIASRVDPPPSFYITIMPLIRTPLAERNSNGHRGPEPSEFERDRTIEMHDAGKKNAEIHRFYDHPYSNVKCNILRSRDIRYHNMKVMVWGSFWDYRRSKLYIMDRDFESAKHRYSTELYLEVLNAEVGLIFSTLEPGYEFMQDNASIYTASKVKEWFKARGITQLEGWPPYSPDLNPIEHIWWALKTRCYKMFPEVAADKSESEHARQRLESCLQAAWDTLDQDLFDKLGCEDSEFITSIVDFNLATLSFKLIVVVVYSDVNDFARRFAELQALANCFSASTPIAQYS</sequence>
<dbReference type="InterPro" id="IPR036397">
    <property type="entry name" value="RNaseH_sf"/>
</dbReference>
<comment type="caution">
    <text evidence="2">The sequence shown here is derived from an EMBL/GenBank/DDBJ whole genome shotgun (WGS) entry which is preliminary data.</text>
</comment>
<dbReference type="GO" id="GO:0003676">
    <property type="term" value="F:nucleic acid binding"/>
    <property type="evidence" value="ECO:0007669"/>
    <property type="project" value="InterPro"/>
</dbReference>
<dbReference type="Pfam" id="PF13358">
    <property type="entry name" value="DDE_3"/>
    <property type="match status" value="1"/>
</dbReference>
<feature type="domain" description="Tc1-like transposase DDE" evidence="1">
    <location>
        <begin position="142"/>
        <end position="193"/>
    </location>
</feature>
<organism evidence="2 3">
    <name type="scientific">Cudoniella acicularis</name>
    <dbReference type="NCBI Taxonomy" id="354080"/>
    <lineage>
        <taxon>Eukaryota</taxon>
        <taxon>Fungi</taxon>
        <taxon>Dikarya</taxon>
        <taxon>Ascomycota</taxon>
        <taxon>Pezizomycotina</taxon>
        <taxon>Leotiomycetes</taxon>
        <taxon>Helotiales</taxon>
        <taxon>Tricladiaceae</taxon>
        <taxon>Cudoniella</taxon>
    </lineage>
</organism>
<dbReference type="Gene3D" id="3.30.420.10">
    <property type="entry name" value="Ribonuclease H-like superfamily/Ribonuclease H"/>
    <property type="match status" value="1"/>
</dbReference>
<evidence type="ECO:0000313" key="3">
    <source>
        <dbReference type="Proteomes" id="UP000566819"/>
    </source>
</evidence>
<dbReference type="Proteomes" id="UP000566819">
    <property type="component" value="Unassembled WGS sequence"/>
</dbReference>
<dbReference type="EMBL" id="JAAMPI010000262">
    <property type="protein sequence ID" value="KAF4633416.1"/>
    <property type="molecule type" value="Genomic_DNA"/>
</dbReference>
<dbReference type="OrthoDB" id="3556043at2759"/>
<gene>
    <name evidence="2" type="ORF">G7Y89_g4708</name>
</gene>
<evidence type="ECO:0000313" key="2">
    <source>
        <dbReference type="EMBL" id="KAF4633416.1"/>
    </source>
</evidence>
<dbReference type="AlphaFoldDB" id="A0A8H4W4Q1"/>